<evidence type="ECO:0000313" key="3">
    <source>
        <dbReference type="Proteomes" id="UP000041314"/>
    </source>
</evidence>
<gene>
    <name evidence="2" type="ORF">ERS008198_01989</name>
</gene>
<accession>A0A655CH40</accession>
<dbReference type="EMBL" id="CQPA01000012">
    <property type="protein sequence ID" value="CNU13156.1"/>
    <property type="molecule type" value="Genomic_DNA"/>
</dbReference>
<evidence type="ECO:0000256" key="1">
    <source>
        <dbReference type="SAM" id="MobiDB-lite"/>
    </source>
</evidence>
<sequence>MGKANHRPVNDQRGDHQRHQQSECGLWGQVVEQHAQRRHDGGNQNGAHRHAAFVDVQQRFRRISLLGQTEQHTAVAVNAAVINR</sequence>
<protein>
    <submittedName>
        <fullName evidence="2">Uncharacterized protein</fullName>
    </submittedName>
</protein>
<feature type="compositionally biased region" description="Basic and acidic residues" evidence="1">
    <location>
        <begin position="8"/>
        <end position="21"/>
    </location>
</feature>
<name>A0A655CH40_SALET</name>
<proteinExistence type="predicted"/>
<evidence type="ECO:0000313" key="2">
    <source>
        <dbReference type="EMBL" id="CNU13156.1"/>
    </source>
</evidence>
<feature type="region of interest" description="Disordered" evidence="1">
    <location>
        <begin position="1"/>
        <end position="50"/>
    </location>
</feature>
<dbReference type="AlphaFoldDB" id="A0A655CH40"/>
<reference evidence="2 3" key="1">
    <citation type="submission" date="2015-03" db="EMBL/GenBank/DDBJ databases">
        <authorList>
            <consortium name="Pathogen Informatics"/>
        </authorList>
    </citation>
    <scope>NUCLEOTIDE SEQUENCE [LARGE SCALE GENOMIC DNA]</scope>
    <source>
        <strain evidence="2 3">A1104</strain>
    </source>
</reference>
<dbReference type="Proteomes" id="UP000041314">
    <property type="component" value="Unassembled WGS sequence"/>
</dbReference>
<organism evidence="2 3">
    <name type="scientific">Salmonella enterica subsp. enterica serovar Bovismorbificans</name>
    <dbReference type="NCBI Taxonomy" id="58097"/>
    <lineage>
        <taxon>Bacteria</taxon>
        <taxon>Pseudomonadati</taxon>
        <taxon>Pseudomonadota</taxon>
        <taxon>Gammaproteobacteria</taxon>
        <taxon>Enterobacterales</taxon>
        <taxon>Enterobacteriaceae</taxon>
        <taxon>Salmonella</taxon>
    </lineage>
</organism>